<dbReference type="Pfam" id="PF08423">
    <property type="entry name" value="Rad51"/>
    <property type="match status" value="1"/>
</dbReference>
<dbReference type="PANTHER" id="PTHR22942:SF30">
    <property type="entry name" value="MEIOTIC RECOMBINATION PROTEIN DMC1_LIM15 HOMOLOG"/>
    <property type="match status" value="1"/>
</dbReference>
<evidence type="ECO:0000259" key="3">
    <source>
        <dbReference type="PROSITE" id="PS50162"/>
    </source>
</evidence>
<dbReference type="InterPro" id="IPR027417">
    <property type="entry name" value="P-loop_NTPase"/>
</dbReference>
<dbReference type="GO" id="GO:0006281">
    <property type="term" value="P:DNA repair"/>
    <property type="evidence" value="ECO:0007669"/>
    <property type="project" value="InterPro"/>
</dbReference>
<keyword evidence="1" id="KW-0547">Nucleotide-binding</keyword>
<feature type="domain" description="RecA family profile 1" evidence="3">
    <location>
        <begin position="1"/>
        <end position="59"/>
    </location>
</feature>
<evidence type="ECO:0000313" key="4">
    <source>
        <dbReference type="EMBL" id="AQK53189.1"/>
    </source>
</evidence>
<evidence type="ECO:0000256" key="2">
    <source>
        <dbReference type="ARBA" id="ARBA00022840"/>
    </source>
</evidence>
<dbReference type="GO" id="GO:0140664">
    <property type="term" value="F:ATP-dependent DNA damage sensor activity"/>
    <property type="evidence" value="ECO:0007669"/>
    <property type="project" value="InterPro"/>
</dbReference>
<gene>
    <name evidence="4" type="ORF">ZEAMMB73_Zm00001d050876</name>
</gene>
<dbReference type="GO" id="GO:0003677">
    <property type="term" value="F:DNA binding"/>
    <property type="evidence" value="ECO:0007669"/>
    <property type="project" value="InterPro"/>
</dbReference>
<dbReference type="InterPro" id="IPR013632">
    <property type="entry name" value="Rad51_C"/>
</dbReference>
<protein>
    <submittedName>
        <fullName evidence="4">Meiotic recombination protein DMC1-like protein</fullName>
    </submittedName>
</protein>
<dbReference type="AlphaFoldDB" id="A0A1D6Q3Q1"/>
<dbReference type="PANTHER" id="PTHR22942">
    <property type="entry name" value="RECA/RAD51/RADA DNA STRAND-PAIRING FAMILY MEMBER"/>
    <property type="match status" value="1"/>
</dbReference>
<dbReference type="STRING" id="4577.A0A1D6Q3Q1"/>
<dbReference type="EMBL" id="CM000780">
    <property type="protein sequence ID" value="AQK53189.1"/>
    <property type="molecule type" value="Genomic_DNA"/>
</dbReference>
<reference evidence="4" key="1">
    <citation type="submission" date="2015-12" db="EMBL/GenBank/DDBJ databases">
        <title>Update maize B73 reference genome by single molecule sequencing technologies.</title>
        <authorList>
            <consortium name="Maize Genome Sequencing Project"/>
            <person name="Ware D."/>
        </authorList>
    </citation>
    <scope>NUCLEOTIDE SEQUENCE</scope>
    <source>
        <tissue evidence="4">Seedling</tissue>
    </source>
</reference>
<dbReference type="InParanoid" id="A0A1D6Q3Q1"/>
<dbReference type="SMR" id="A0A1D6Q3Q1"/>
<keyword evidence="2" id="KW-0067">ATP-binding</keyword>
<dbReference type="Gene3D" id="3.40.50.300">
    <property type="entry name" value="P-loop containing nucleotide triphosphate hydrolases"/>
    <property type="match status" value="1"/>
</dbReference>
<name>A0A1D6Q3Q1_MAIZE</name>
<accession>A0A1D6Q3Q1</accession>
<evidence type="ECO:0000256" key="1">
    <source>
        <dbReference type="ARBA" id="ARBA00022741"/>
    </source>
</evidence>
<dbReference type="GO" id="GO:0005524">
    <property type="term" value="F:ATP binding"/>
    <property type="evidence" value="ECO:0007669"/>
    <property type="project" value="UniProtKB-KW"/>
</dbReference>
<proteinExistence type="predicted"/>
<sequence length="83" mass="9308">MAEEPFKLLIVDSVIALFRVDFSGRGELEEREQKLAHMLSRLTKIAEEFNVEVYITNQVIADPGGGMFITDLGGGIFLFIFGR</sequence>
<dbReference type="PROSITE" id="PS50162">
    <property type="entry name" value="RECA_2"/>
    <property type="match status" value="1"/>
</dbReference>
<dbReference type="SUPFAM" id="SSF52540">
    <property type="entry name" value="P-loop containing nucleoside triphosphate hydrolases"/>
    <property type="match status" value="1"/>
</dbReference>
<organism evidence="4">
    <name type="scientific">Zea mays</name>
    <name type="common">Maize</name>
    <dbReference type="NCBI Taxonomy" id="4577"/>
    <lineage>
        <taxon>Eukaryota</taxon>
        <taxon>Viridiplantae</taxon>
        <taxon>Streptophyta</taxon>
        <taxon>Embryophyta</taxon>
        <taxon>Tracheophyta</taxon>
        <taxon>Spermatophyta</taxon>
        <taxon>Magnoliopsida</taxon>
        <taxon>Liliopsida</taxon>
        <taxon>Poales</taxon>
        <taxon>Poaceae</taxon>
        <taxon>PACMAD clade</taxon>
        <taxon>Panicoideae</taxon>
        <taxon>Andropogonodae</taxon>
        <taxon>Andropogoneae</taxon>
        <taxon>Tripsacinae</taxon>
        <taxon>Zea</taxon>
    </lineage>
</organism>
<dbReference type="OMA" id="KMAKEPL"/>
<dbReference type="InterPro" id="IPR020588">
    <property type="entry name" value="RecA_ATP-bd"/>
</dbReference>